<keyword evidence="4 8" id="KW-0560">Oxidoreductase</keyword>
<dbReference type="EMBL" id="JAHLZF010000008">
    <property type="protein sequence ID" value="MBU6080783.1"/>
    <property type="molecule type" value="Genomic_DNA"/>
</dbReference>
<evidence type="ECO:0000259" key="7">
    <source>
        <dbReference type="Pfam" id="PF07992"/>
    </source>
</evidence>
<dbReference type="NCBIfam" id="NF007123">
    <property type="entry name" value="PRK09564.1"/>
    <property type="match status" value="1"/>
</dbReference>
<keyword evidence="9" id="KW-1185">Reference proteome</keyword>
<dbReference type="Proteomes" id="UP000812672">
    <property type="component" value="Unassembled WGS sequence"/>
</dbReference>
<dbReference type="RefSeq" id="WP_216687167.1">
    <property type="nucleotide sequence ID" value="NZ_CAUPKR010000006.1"/>
</dbReference>
<name>A0ABS6GQM1_9BACI</name>
<dbReference type="InterPro" id="IPR004099">
    <property type="entry name" value="Pyr_nucl-diS_OxRdtase_dimer"/>
</dbReference>
<evidence type="ECO:0000259" key="6">
    <source>
        <dbReference type="Pfam" id="PF02852"/>
    </source>
</evidence>
<keyword evidence="2" id="KW-0285">Flavoprotein</keyword>
<evidence type="ECO:0000256" key="1">
    <source>
        <dbReference type="ARBA" id="ARBA00001974"/>
    </source>
</evidence>
<dbReference type="PANTHER" id="PTHR43429">
    <property type="entry name" value="PYRIDINE NUCLEOTIDE-DISULFIDE OXIDOREDUCTASE DOMAIN-CONTAINING"/>
    <property type="match status" value="1"/>
</dbReference>
<dbReference type="GO" id="GO:0050451">
    <property type="term" value="F:CoA-disulfide reductase (NADPH) activity"/>
    <property type="evidence" value="ECO:0007669"/>
    <property type="project" value="UniProtKB-EC"/>
</dbReference>
<feature type="domain" description="Pyridine nucleotide-disulphide oxidoreductase dimerisation" evidence="6">
    <location>
        <begin position="328"/>
        <end position="429"/>
    </location>
</feature>
<dbReference type="InterPro" id="IPR050260">
    <property type="entry name" value="FAD-bd_OxRdtase"/>
</dbReference>
<evidence type="ECO:0000313" key="9">
    <source>
        <dbReference type="Proteomes" id="UP000812672"/>
    </source>
</evidence>
<accession>A0ABS6GQM1</accession>
<feature type="domain" description="FAD/NAD(P)-binding" evidence="7">
    <location>
        <begin position="1"/>
        <end position="306"/>
    </location>
</feature>
<comment type="caution">
    <text evidence="8">The sequence shown here is derived from an EMBL/GenBank/DDBJ whole genome shotgun (WGS) entry which is preliminary data.</text>
</comment>
<evidence type="ECO:0000256" key="2">
    <source>
        <dbReference type="ARBA" id="ARBA00022630"/>
    </source>
</evidence>
<reference evidence="8 9" key="1">
    <citation type="journal article" date="2011" name="Int. J. Syst. Evol. Microbiol.">
        <title>Allobacillus halotolerans gen. nov., sp. nov. isolated from shrimp paste.</title>
        <authorList>
            <person name="Sheu S.Y."/>
            <person name="Arun A.B."/>
            <person name="Jiang S.R."/>
            <person name="Young C.C."/>
            <person name="Chen W.M."/>
        </authorList>
    </citation>
    <scope>NUCLEOTIDE SEQUENCE [LARGE SCALE GENOMIC DNA]</scope>
    <source>
        <strain evidence="8 9">LMG 24826</strain>
    </source>
</reference>
<protein>
    <submittedName>
        <fullName evidence="8">CoA-disulfide reductase</fullName>
        <ecNumber evidence="8">1.8.1.14</ecNumber>
    </submittedName>
</protein>
<organism evidence="8 9">
    <name type="scientific">Allobacillus halotolerans</name>
    <dbReference type="NCBI Taxonomy" id="570278"/>
    <lineage>
        <taxon>Bacteria</taxon>
        <taxon>Bacillati</taxon>
        <taxon>Bacillota</taxon>
        <taxon>Bacilli</taxon>
        <taxon>Bacillales</taxon>
        <taxon>Bacillaceae</taxon>
        <taxon>Allobacillus</taxon>
    </lineage>
</organism>
<dbReference type="PANTHER" id="PTHR43429:SF1">
    <property type="entry name" value="NAD(P)H SULFUR OXIDOREDUCTASE (COA-DEPENDENT)"/>
    <property type="match status" value="1"/>
</dbReference>
<dbReference type="Pfam" id="PF07992">
    <property type="entry name" value="Pyr_redox_2"/>
    <property type="match status" value="1"/>
</dbReference>
<comment type="cofactor">
    <cofactor evidence="1">
        <name>FAD</name>
        <dbReference type="ChEBI" id="CHEBI:57692"/>
    </cofactor>
</comment>
<dbReference type="InterPro" id="IPR023753">
    <property type="entry name" value="FAD/NAD-binding_dom"/>
</dbReference>
<proteinExistence type="predicted"/>
<keyword evidence="5" id="KW-0676">Redox-active center</keyword>
<evidence type="ECO:0000256" key="4">
    <source>
        <dbReference type="ARBA" id="ARBA00023002"/>
    </source>
</evidence>
<evidence type="ECO:0000256" key="5">
    <source>
        <dbReference type="ARBA" id="ARBA00023284"/>
    </source>
</evidence>
<gene>
    <name evidence="8" type="ORF">KQ486_07105</name>
</gene>
<sequence>MKYVIIGGVAAGMSAAMEIYRTDETAEITVLERGEDYSYGQCGLPYVINDVIPELEDVVARRVETFREKYGMDARISTEVTNINVKDQIVYGIDLETGDGFQVSYDKLLITTGADPVKPKWEGIDLKGVHTLKTLTDTEEIMQDLDEGVEHVTIVGGGYIGLEMAESFKTLGKEVTLIQRGEQVAPIFDSDMADLIHEEAKQKGIDLKLGESVTGFSGKDRVESVKTDQHTYSTDFVLLAIGVLANTQFLQGTGIHLNPRGAILVNPYMETSLKNIYAAGDCATDFHRIKQKDDHIPLGTTANKQGRIAGANMAGNPLQFKGVLGTSIIKFFDLTLGRVGLSEREAEQLKFPYEVQTSKANSHAGYYPGGETLHMKLIYHRDSKKLLGGQIIGKKGVDKRVDVLAMALYHDMTIHELVDVDLSYAPPYNGVWDPLQQMGRKAK</sequence>
<evidence type="ECO:0000313" key="8">
    <source>
        <dbReference type="EMBL" id="MBU6080783.1"/>
    </source>
</evidence>
<evidence type="ECO:0000256" key="3">
    <source>
        <dbReference type="ARBA" id="ARBA00022827"/>
    </source>
</evidence>
<dbReference type="EC" id="1.8.1.14" evidence="8"/>
<keyword evidence="3" id="KW-0274">FAD</keyword>
<dbReference type="Pfam" id="PF02852">
    <property type="entry name" value="Pyr_redox_dim"/>
    <property type="match status" value="1"/>
</dbReference>